<evidence type="ECO:0000313" key="1">
    <source>
        <dbReference type="EMBL" id="PWN17693.1"/>
    </source>
</evidence>
<gene>
    <name evidence="1" type="ORF">BCV69DRAFT_285807</name>
</gene>
<name>A0A316TZJ7_9BASI</name>
<reference evidence="1 2" key="1">
    <citation type="journal article" date="2018" name="Mol. Biol. Evol.">
        <title>Broad Genomic Sampling Reveals a Smut Pathogenic Ancestry of the Fungal Clade Ustilaginomycotina.</title>
        <authorList>
            <person name="Kijpornyongpan T."/>
            <person name="Mondo S.J."/>
            <person name="Barry K."/>
            <person name="Sandor L."/>
            <person name="Lee J."/>
            <person name="Lipzen A."/>
            <person name="Pangilinan J."/>
            <person name="LaButti K."/>
            <person name="Hainaut M."/>
            <person name="Henrissat B."/>
            <person name="Grigoriev I.V."/>
            <person name="Spatafora J.W."/>
            <person name="Aime M.C."/>
        </authorList>
    </citation>
    <scope>NUCLEOTIDE SEQUENCE [LARGE SCALE GENOMIC DNA]</scope>
    <source>
        <strain evidence="1 2">MCA 4718</strain>
    </source>
</reference>
<accession>A0A316TZJ7</accession>
<evidence type="ECO:0000313" key="2">
    <source>
        <dbReference type="Proteomes" id="UP000245942"/>
    </source>
</evidence>
<dbReference type="AlphaFoldDB" id="A0A316TZJ7"/>
<protein>
    <submittedName>
        <fullName evidence="1">Uncharacterized protein</fullName>
    </submittedName>
</protein>
<organism evidence="1 2">
    <name type="scientific">Pseudomicrostroma glucosiphilum</name>
    <dbReference type="NCBI Taxonomy" id="1684307"/>
    <lineage>
        <taxon>Eukaryota</taxon>
        <taxon>Fungi</taxon>
        <taxon>Dikarya</taxon>
        <taxon>Basidiomycota</taxon>
        <taxon>Ustilaginomycotina</taxon>
        <taxon>Exobasidiomycetes</taxon>
        <taxon>Microstromatales</taxon>
        <taxon>Microstromatales incertae sedis</taxon>
        <taxon>Pseudomicrostroma</taxon>
    </lineage>
</organism>
<dbReference type="RefSeq" id="XP_025344853.1">
    <property type="nucleotide sequence ID" value="XM_025493497.1"/>
</dbReference>
<dbReference type="Proteomes" id="UP000245942">
    <property type="component" value="Unassembled WGS sequence"/>
</dbReference>
<proteinExistence type="predicted"/>
<keyword evidence="2" id="KW-1185">Reference proteome</keyword>
<sequence>MDGLYQAMQAQQDFARGQITSAGLDSLAHRQIGLVEVLLAHSWTATTHEQALSSTPGRQLHLLPATFLQSDHDCPEWLCIAQHQGQLRSQ</sequence>
<dbReference type="EMBL" id="KZ819342">
    <property type="protein sequence ID" value="PWN17693.1"/>
    <property type="molecule type" value="Genomic_DNA"/>
</dbReference>
<dbReference type="GeneID" id="37015231"/>